<reference evidence="17 18" key="1">
    <citation type="submission" date="2019-10" db="EMBL/GenBank/DDBJ databases">
        <title>Genomic analysis of Raineyella sp. CBA3103.</title>
        <authorList>
            <person name="Roh S.W."/>
        </authorList>
    </citation>
    <scope>NUCLEOTIDE SEQUENCE [LARGE SCALE GENOMIC DNA]</scope>
    <source>
        <strain evidence="17 18">CBA3103</strain>
    </source>
</reference>
<evidence type="ECO:0000313" key="17">
    <source>
        <dbReference type="EMBL" id="QGF24359.1"/>
    </source>
</evidence>
<dbReference type="RefSeq" id="WP_153572888.1">
    <property type="nucleotide sequence ID" value="NZ_CP045725.1"/>
</dbReference>
<dbReference type="Pfam" id="PF00903">
    <property type="entry name" value="Glyoxalase"/>
    <property type="match status" value="1"/>
</dbReference>
<evidence type="ECO:0000256" key="7">
    <source>
        <dbReference type="ARBA" id="ARBA00022723"/>
    </source>
</evidence>
<evidence type="ECO:0000256" key="8">
    <source>
        <dbReference type="ARBA" id="ARBA00022737"/>
    </source>
</evidence>
<keyword evidence="8" id="KW-0677">Repeat</keyword>
<comment type="catalytic activity">
    <reaction evidence="1">
        <text>catechol + O2 = (2Z,4E)-2-hydroxy-6-oxohexa-2,4-dienoate + H(+)</text>
        <dbReference type="Rhea" id="RHEA:17337"/>
        <dbReference type="ChEBI" id="CHEBI:15378"/>
        <dbReference type="ChEBI" id="CHEBI:15379"/>
        <dbReference type="ChEBI" id="CHEBI:18135"/>
        <dbReference type="ChEBI" id="CHEBI:71198"/>
        <dbReference type="EC" id="1.13.11.2"/>
    </reaction>
</comment>
<dbReference type="InterPro" id="IPR004360">
    <property type="entry name" value="Glyas_Fos-R_dOase_dom"/>
</dbReference>
<gene>
    <name evidence="17" type="ORF">Rai3103_12600</name>
</gene>
<proteinExistence type="inferred from homology"/>
<dbReference type="EMBL" id="CP045725">
    <property type="protein sequence ID" value="QGF24359.1"/>
    <property type="molecule type" value="Genomic_DNA"/>
</dbReference>
<dbReference type="Proteomes" id="UP000386847">
    <property type="component" value="Chromosome"/>
</dbReference>
<dbReference type="PROSITE" id="PS00082">
    <property type="entry name" value="EXTRADIOL_DIOXYGENAS"/>
    <property type="match status" value="1"/>
</dbReference>
<dbReference type="KEGG" id="rain:Rai3103_12600"/>
<keyword evidence="11 15" id="KW-0560">Oxidoreductase</keyword>
<keyword evidence="9 15" id="KW-0058">Aromatic hydrocarbons catabolism</keyword>
<evidence type="ECO:0000256" key="6">
    <source>
        <dbReference type="ARBA" id="ARBA00022190"/>
    </source>
</evidence>
<evidence type="ECO:0000256" key="15">
    <source>
        <dbReference type="RuleBase" id="RU000683"/>
    </source>
</evidence>
<evidence type="ECO:0000256" key="3">
    <source>
        <dbReference type="ARBA" id="ARBA00008784"/>
    </source>
</evidence>
<keyword evidence="7" id="KW-0479">Metal-binding</keyword>
<evidence type="ECO:0000256" key="14">
    <source>
        <dbReference type="ARBA" id="ARBA00031146"/>
    </source>
</evidence>
<evidence type="ECO:0000259" key="16">
    <source>
        <dbReference type="PROSITE" id="PS51819"/>
    </source>
</evidence>
<dbReference type="PROSITE" id="PS51819">
    <property type="entry name" value="VOC"/>
    <property type="match status" value="2"/>
</dbReference>
<name>A0A5Q2FC55_9ACTN</name>
<dbReference type="EC" id="1.13.11.2" evidence="5"/>
<sequence>MAIMRMGYAHVRVTDLAEARQHYTQTLGLNEVAADGNKVYFKGWDEWDHHSVVLEEGGVGLVKFGFKAQYEDDLADIEKKAQAFGATTERISKGEELEVGEILRIHTPSNHIFDVYHEMTSGQVDVGNVNPEAFPRDLRGVGAPALDHALITAEDAGLMERFLHECFGYWTAEKVATSLDPADQHTIAVWMTATTQIHQLAVLEGPQSKLHHFAFRLEEGWEVNRAADLFAMDDVPIDVGPTRHGITRGKTVYFFDPAGNRNEVFAGGYLSFPDRPMVTWTPDVLGKAIFYHARELNERFTTVLT</sequence>
<dbReference type="Pfam" id="PF22247">
    <property type="entry name" value="Diox-like_N"/>
    <property type="match status" value="1"/>
</dbReference>
<comment type="cofactor">
    <cofactor evidence="2 15">
        <name>Fe(2+)</name>
        <dbReference type="ChEBI" id="CHEBI:29033"/>
    </cofactor>
</comment>
<evidence type="ECO:0000313" key="18">
    <source>
        <dbReference type="Proteomes" id="UP000386847"/>
    </source>
</evidence>
<dbReference type="AlphaFoldDB" id="A0A5Q2FC55"/>
<protein>
    <recommendedName>
        <fullName evidence="6">Metapyrocatechase</fullName>
        <ecNumber evidence="5">1.13.11.2</ecNumber>
    </recommendedName>
    <alternativeName>
        <fullName evidence="14">CatO2ase</fullName>
    </alternativeName>
    <alternativeName>
        <fullName evidence="13">Catechol 2,3-dioxygenase</fullName>
    </alternativeName>
</protein>
<dbReference type="InterPro" id="IPR037523">
    <property type="entry name" value="VOC_core"/>
</dbReference>
<keyword evidence="18" id="KW-1185">Reference proteome</keyword>
<evidence type="ECO:0000256" key="4">
    <source>
        <dbReference type="ARBA" id="ARBA00011881"/>
    </source>
</evidence>
<evidence type="ECO:0000256" key="5">
    <source>
        <dbReference type="ARBA" id="ARBA00013117"/>
    </source>
</evidence>
<evidence type="ECO:0000256" key="12">
    <source>
        <dbReference type="ARBA" id="ARBA00023004"/>
    </source>
</evidence>
<comment type="subunit">
    <text evidence="4">Homotetramer.</text>
</comment>
<keyword evidence="10 15" id="KW-0223">Dioxygenase</keyword>
<dbReference type="InterPro" id="IPR000486">
    <property type="entry name" value="Xdiol_ring_cleave_dOase_1/2"/>
</dbReference>
<feature type="domain" description="VOC" evidence="16">
    <location>
        <begin position="145"/>
        <end position="267"/>
    </location>
</feature>
<evidence type="ECO:0000256" key="2">
    <source>
        <dbReference type="ARBA" id="ARBA00001954"/>
    </source>
</evidence>
<evidence type="ECO:0000256" key="1">
    <source>
        <dbReference type="ARBA" id="ARBA00000163"/>
    </source>
</evidence>
<dbReference type="InterPro" id="IPR054560">
    <property type="entry name" value="XylE-like_N"/>
</dbReference>
<dbReference type="GO" id="GO:0018577">
    <property type="term" value="F:catechol 2,3-dioxygenase activity"/>
    <property type="evidence" value="ECO:0007669"/>
    <property type="project" value="UniProtKB-EC"/>
</dbReference>
<feature type="domain" description="VOC" evidence="16">
    <location>
        <begin position="5"/>
        <end position="118"/>
    </location>
</feature>
<evidence type="ECO:0000256" key="13">
    <source>
        <dbReference type="ARBA" id="ARBA00030369"/>
    </source>
</evidence>
<dbReference type="InterPro" id="IPR017624">
    <property type="entry name" value="Catechol_2-3_dOase"/>
</dbReference>
<evidence type="ECO:0000256" key="9">
    <source>
        <dbReference type="ARBA" id="ARBA00022797"/>
    </source>
</evidence>
<dbReference type="InterPro" id="IPR029068">
    <property type="entry name" value="Glyas_Bleomycin-R_OHBP_Dase"/>
</dbReference>
<dbReference type="Gene3D" id="3.10.180.10">
    <property type="entry name" value="2,3-Dihydroxybiphenyl 1,2-Dioxygenase, domain 1"/>
    <property type="match status" value="2"/>
</dbReference>
<evidence type="ECO:0000256" key="11">
    <source>
        <dbReference type="ARBA" id="ARBA00023002"/>
    </source>
</evidence>
<dbReference type="GO" id="GO:0008198">
    <property type="term" value="F:ferrous iron binding"/>
    <property type="evidence" value="ECO:0007669"/>
    <property type="project" value="InterPro"/>
</dbReference>
<accession>A0A5Q2FC55</accession>
<dbReference type="NCBIfam" id="TIGR03211">
    <property type="entry name" value="catechol_2_3"/>
    <property type="match status" value="1"/>
</dbReference>
<organism evidence="17 18">
    <name type="scientific">Raineyella fluvialis</name>
    <dbReference type="NCBI Taxonomy" id="2662261"/>
    <lineage>
        <taxon>Bacteria</taxon>
        <taxon>Bacillati</taxon>
        <taxon>Actinomycetota</taxon>
        <taxon>Actinomycetes</taxon>
        <taxon>Propionibacteriales</taxon>
        <taxon>Propionibacteriaceae</taxon>
        <taxon>Raineyella</taxon>
    </lineage>
</organism>
<evidence type="ECO:0000256" key="10">
    <source>
        <dbReference type="ARBA" id="ARBA00022964"/>
    </source>
</evidence>
<keyword evidence="12 15" id="KW-0408">Iron</keyword>
<comment type="similarity">
    <text evidence="3 15">Belongs to the extradiol ring-cleavage dioxygenase family.</text>
</comment>
<dbReference type="SUPFAM" id="SSF54593">
    <property type="entry name" value="Glyoxalase/Bleomycin resistance protein/Dihydroxybiphenyl dioxygenase"/>
    <property type="match status" value="1"/>
</dbReference>